<evidence type="ECO:0000256" key="1">
    <source>
        <dbReference type="ARBA" id="ARBA00004651"/>
    </source>
</evidence>
<dbReference type="EMBL" id="BOON01000024">
    <property type="protein sequence ID" value="GII23090.1"/>
    <property type="molecule type" value="Genomic_DNA"/>
</dbReference>
<dbReference type="PANTHER" id="PTHR30465">
    <property type="entry name" value="INNER MEMBRANE ABC TRANSPORTER"/>
    <property type="match status" value="1"/>
</dbReference>
<dbReference type="CDD" id="cd06261">
    <property type="entry name" value="TM_PBP2"/>
    <property type="match status" value="1"/>
</dbReference>
<feature type="transmembrane region" description="Helical" evidence="7">
    <location>
        <begin position="134"/>
        <end position="154"/>
    </location>
</feature>
<feature type="transmembrane region" description="Helical" evidence="7">
    <location>
        <begin position="246"/>
        <end position="270"/>
    </location>
</feature>
<comment type="caution">
    <text evidence="9">The sequence shown here is derived from an EMBL/GenBank/DDBJ whole genome shotgun (WGS) entry which is preliminary data.</text>
</comment>
<dbReference type="PANTHER" id="PTHR30465:SF0">
    <property type="entry name" value="OLIGOPEPTIDE TRANSPORT SYSTEM PERMEASE PROTEIN APPB"/>
    <property type="match status" value="1"/>
</dbReference>
<evidence type="ECO:0000256" key="2">
    <source>
        <dbReference type="ARBA" id="ARBA00022448"/>
    </source>
</evidence>
<evidence type="ECO:0000256" key="5">
    <source>
        <dbReference type="ARBA" id="ARBA00022989"/>
    </source>
</evidence>
<evidence type="ECO:0000256" key="6">
    <source>
        <dbReference type="ARBA" id="ARBA00023136"/>
    </source>
</evidence>
<dbReference type="PROSITE" id="PS50928">
    <property type="entry name" value="ABC_TM1"/>
    <property type="match status" value="1"/>
</dbReference>
<dbReference type="RefSeq" id="WP_168115709.1">
    <property type="nucleotide sequence ID" value="NZ_BOON01000024.1"/>
</dbReference>
<evidence type="ECO:0000256" key="7">
    <source>
        <dbReference type="RuleBase" id="RU363032"/>
    </source>
</evidence>
<keyword evidence="3" id="KW-1003">Cell membrane</keyword>
<organism evidence="9 10">
    <name type="scientific">Planosporangium mesophilum</name>
    <dbReference type="NCBI Taxonomy" id="689768"/>
    <lineage>
        <taxon>Bacteria</taxon>
        <taxon>Bacillati</taxon>
        <taxon>Actinomycetota</taxon>
        <taxon>Actinomycetes</taxon>
        <taxon>Micromonosporales</taxon>
        <taxon>Micromonosporaceae</taxon>
        <taxon>Planosporangium</taxon>
    </lineage>
</organism>
<keyword evidence="10" id="KW-1185">Reference proteome</keyword>
<dbReference type="SUPFAM" id="SSF161098">
    <property type="entry name" value="MetI-like"/>
    <property type="match status" value="1"/>
</dbReference>
<comment type="similarity">
    <text evidence="7">Belongs to the binding-protein-dependent transport system permease family.</text>
</comment>
<feature type="transmembrane region" description="Helical" evidence="7">
    <location>
        <begin position="299"/>
        <end position="321"/>
    </location>
</feature>
<evidence type="ECO:0000256" key="3">
    <source>
        <dbReference type="ARBA" id="ARBA00022475"/>
    </source>
</evidence>
<gene>
    <name evidence="9" type="ORF">Pme01_26870</name>
</gene>
<evidence type="ECO:0000259" key="8">
    <source>
        <dbReference type="PROSITE" id="PS50928"/>
    </source>
</evidence>
<comment type="subcellular location">
    <subcellularLocation>
        <location evidence="1 7">Cell membrane</location>
        <topology evidence="1 7">Multi-pass membrane protein</topology>
    </subcellularLocation>
</comment>
<evidence type="ECO:0000313" key="9">
    <source>
        <dbReference type="EMBL" id="GII23090.1"/>
    </source>
</evidence>
<sequence>MLGFLLRRFANYLVLIVIATSFGYLLAASTLNPRAKYDTMQPRPPEASISQTLSNLNMNPADPKLDRLGRWAKGIVTGGDFGKTIDNKPINEEFGRRIWVSLRLLLIGTILGSVVGVAVGAYSAINQYRWSDHTITFLSFVVISIPVFVLAVALKQPAIGFNGLFGTDVLFIQGEYQAGGGGWSGAAILDRIQHLVVPTLSLALGLVAFYSRYQRATMLDVLGSDFLRTARAKGLRRRQALVKHGLRTALIPMMTFFSYQFVLMFVGAIFTEKIFGWHGMGEWFIDAIGKNDINSVGAVVFFSAILVLIAGMLADLAYAALDPRVRAN</sequence>
<dbReference type="GO" id="GO:0005886">
    <property type="term" value="C:plasma membrane"/>
    <property type="evidence" value="ECO:0007669"/>
    <property type="project" value="UniProtKB-SubCell"/>
</dbReference>
<dbReference type="AlphaFoldDB" id="A0A8J3X074"/>
<protein>
    <submittedName>
        <fullName evidence="9">Peptide ABC transporter permease</fullName>
    </submittedName>
</protein>
<keyword evidence="4 7" id="KW-0812">Transmembrane</keyword>
<name>A0A8J3X074_9ACTN</name>
<keyword evidence="2 7" id="KW-0813">Transport</keyword>
<dbReference type="Proteomes" id="UP000599074">
    <property type="component" value="Unassembled WGS sequence"/>
</dbReference>
<dbReference type="InterPro" id="IPR035906">
    <property type="entry name" value="MetI-like_sf"/>
</dbReference>
<evidence type="ECO:0000313" key="10">
    <source>
        <dbReference type="Proteomes" id="UP000599074"/>
    </source>
</evidence>
<keyword evidence="5 7" id="KW-1133">Transmembrane helix</keyword>
<feature type="domain" description="ABC transmembrane type-1" evidence="8">
    <location>
        <begin position="98"/>
        <end position="317"/>
    </location>
</feature>
<dbReference type="Gene3D" id="1.10.3720.10">
    <property type="entry name" value="MetI-like"/>
    <property type="match status" value="1"/>
</dbReference>
<dbReference type="Pfam" id="PF00528">
    <property type="entry name" value="BPD_transp_1"/>
    <property type="match status" value="1"/>
</dbReference>
<evidence type="ECO:0000256" key="4">
    <source>
        <dbReference type="ARBA" id="ARBA00022692"/>
    </source>
</evidence>
<reference evidence="9" key="1">
    <citation type="submission" date="2021-01" db="EMBL/GenBank/DDBJ databases">
        <title>Whole genome shotgun sequence of Planosporangium mesophilum NBRC 109066.</title>
        <authorList>
            <person name="Komaki H."/>
            <person name="Tamura T."/>
        </authorList>
    </citation>
    <scope>NUCLEOTIDE SEQUENCE</scope>
    <source>
        <strain evidence="9">NBRC 109066</strain>
    </source>
</reference>
<dbReference type="InterPro" id="IPR000515">
    <property type="entry name" value="MetI-like"/>
</dbReference>
<keyword evidence="6 7" id="KW-0472">Membrane</keyword>
<proteinExistence type="inferred from homology"/>
<accession>A0A8J3X074</accession>
<feature type="transmembrane region" description="Helical" evidence="7">
    <location>
        <begin position="98"/>
        <end position="122"/>
    </location>
</feature>
<feature type="transmembrane region" description="Helical" evidence="7">
    <location>
        <begin position="12"/>
        <end position="31"/>
    </location>
</feature>
<feature type="transmembrane region" description="Helical" evidence="7">
    <location>
        <begin position="192"/>
        <end position="210"/>
    </location>
</feature>
<dbReference type="GO" id="GO:0055085">
    <property type="term" value="P:transmembrane transport"/>
    <property type="evidence" value="ECO:0007669"/>
    <property type="project" value="InterPro"/>
</dbReference>